<protein>
    <submittedName>
        <fullName evidence="2">Uncharacterized protein</fullName>
    </submittedName>
</protein>
<name>A0ABU6Q2Q4_9FABA</name>
<feature type="region of interest" description="Disordered" evidence="1">
    <location>
        <begin position="163"/>
        <end position="188"/>
    </location>
</feature>
<organism evidence="2 3">
    <name type="scientific">Stylosanthes scabra</name>
    <dbReference type="NCBI Taxonomy" id="79078"/>
    <lineage>
        <taxon>Eukaryota</taxon>
        <taxon>Viridiplantae</taxon>
        <taxon>Streptophyta</taxon>
        <taxon>Embryophyta</taxon>
        <taxon>Tracheophyta</taxon>
        <taxon>Spermatophyta</taxon>
        <taxon>Magnoliopsida</taxon>
        <taxon>eudicotyledons</taxon>
        <taxon>Gunneridae</taxon>
        <taxon>Pentapetalae</taxon>
        <taxon>rosids</taxon>
        <taxon>fabids</taxon>
        <taxon>Fabales</taxon>
        <taxon>Fabaceae</taxon>
        <taxon>Papilionoideae</taxon>
        <taxon>50 kb inversion clade</taxon>
        <taxon>dalbergioids sensu lato</taxon>
        <taxon>Dalbergieae</taxon>
        <taxon>Pterocarpus clade</taxon>
        <taxon>Stylosanthes</taxon>
    </lineage>
</organism>
<dbReference type="EMBL" id="JASCZI010000004">
    <property type="protein sequence ID" value="MED6106125.1"/>
    <property type="molecule type" value="Genomic_DNA"/>
</dbReference>
<feature type="compositionally biased region" description="Basic and acidic residues" evidence="1">
    <location>
        <begin position="128"/>
        <end position="139"/>
    </location>
</feature>
<sequence length="256" mass="28131">MLLSGIIPEQPVNHFPSLFRIIQPRMLVPQLSLTIGEKGRVQFRGVKIPHAAGNAPNGDLRAGNFPRGDRDGRKIPRGNGGDPSGESPTPDGEQEGIPRPRPIDTPLLQSESLFMSRQIHQMPAAKRKGTESNDPKFLDENYSESRCPRRRRKEWLTVLPAVSSRSGRRKTPEICGKSMMSKDSTATAGQRNHIAIDDDGEEQRHSLLWQGAASTEDRATLRVSVVRDAIGRVRHADKVHGVETETRLGGAATGDS</sequence>
<dbReference type="Proteomes" id="UP001341840">
    <property type="component" value="Unassembled WGS sequence"/>
</dbReference>
<evidence type="ECO:0000313" key="3">
    <source>
        <dbReference type="Proteomes" id="UP001341840"/>
    </source>
</evidence>
<evidence type="ECO:0000313" key="2">
    <source>
        <dbReference type="EMBL" id="MED6106125.1"/>
    </source>
</evidence>
<proteinExistence type="predicted"/>
<feature type="region of interest" description="Disordered" evidence="1">
    <location>
        <begin position="121"/>
        <end position="145"/>
    </location>
</feature>
<evidence type="ECO:0000256" key="1">
    <source>
        <dbReference type="SAM" id="MobiDB-lite"/>
    </source>
</evidence>
<reference evidence="2 3" key="1">
    <citation type="journal article" date="2023" name="Plants (Basel)">
        <title>Bridging the Gap: Combining Genomics and Transcriptomics Approaches to Understand Stylosanthes scabra, an Orphan Legume from the Brazilian Caatinga.</title>
        <authorList>
            <person name="Ferreira-Neto J.R.C."/>
            <person name="da Silva M.D."/>
            <person name="Binneck E."/>
            <person name="de Melo N.F."/>
            <person name="da Silva R.H."/>
            <person name="de Melo A.L.T.M."/>
            <person name="Pandolfi V."/>
            <person name="Bustamante F.O."/>
            <person name="Brasileiro-Vidal A.C."/>
            <person name="Benko-Iseppon A.M."/>
        </authorList>
    </citation>
    <scope>NUCLEOTIDE SEQUENCE [LARGE SCALE GENOMIC DNA]</scope>
    <source>
        <tissue evidence="2">Leaves</tissue>
    </source>
</reference>
<comment type="caution">
    <text evidence="2">The sequence shown here is derived from an EMBL/GenBank/DDBJ whole genome shotgun (WGS) entry which is preliminary data.</text>
</comment>
<gene>
    <name evidence="2" type="ORF">PIB30_002018</name>
</gene>
<keyword evidence="3" id="KW-1185">Reference proteome</keyword>
<feature type="region of interest" description="Disordered" evidence="1">
    <location>
        <begin position="49"/>
        <end position="105"/>
    </location>
</feature>
<accession>A0ABU6Q2Q4</accession>